<geneLocation type="plasmid" evidence="1">
    <name>pKM77-8_2</name>
</geneLocation>
<keyword evidence="1" id="KW-0614">Plasmid</keyword>
<reference evidence="1" key="1">
    <citation type="submission" date="2024-06" db="EMBL/GenBank/DDBJ databases">
        <authorList>
            <consortium name="consrtm"/>
            <person name="Uemura M."/>
            <person name="Terahara T."/>
        </authorList>
    </citation>
    <scope>NUCLEOTIDE SEQUENCE</scope>
    <source>
        <strain evidence="1">KM77-8</strain>
        <plasmid evidence="1">pKM77-8_2</plasmid>
    </source>
</reference>
<gene>
    <name evidence="1" type="ORF">SHKM778_95820</name>
</gene>
<dbReference type="EMBL" id="AP035770">
    <property type="protein sequence ID" value="BFO23194.1"/>
    <property type="molecule type" value="Genomic_DNA"/>
</dbReference>
<sequence>MSWPILSIGDALRHGGREWTVAGIEGAMASGAQIWLADKNGDGSLAVFALSELLRDPGFGPMACPRLRVPQVGLLSTVPEGQQQRALDLERHVREVETGYPSPSSKGRVKQQYDPAVTTLAQREQAKADELAAQGWPRVSRATVRRWRARYHADGVWGLVVKRRGWSGPIPWWSRRCVRCCLRRLCVRARGVEEADAAGDTVVAGCTAW</sequence>
<evidence type="ECO:0000313" key="1">
    <source>
        <dbReference type="EMBL" id="BFO23194.1"/>
    </source>
</evidence>
<evidence type="ECO:0008006" key="2">
    <source>
        <dbReference type="Google" id="ProtNLM"/>
    </source>
</evidence>
<reference evidence="1" key="2">
    <citation type="submission" date="2024-07" db="EMBL/GenBank/DDBJ databases">
        <title>Streptomyces haneummycinica sp. nov., a new antibiotic-producing actinobacterium isolated from marine sediment.</title>
        <authorList>
            <person name="Uemura M."/>
            <person name="Hamada M."/>
            <person name="Hirano S."/>
            <person name="Kobayashi K."/>
            <person name="Ohshiro T."/>
            <person name="Kobayashi T."/>
            <person name="Terahara T."/>
        </authorList>
    </citation>
    <scope>NUCLEOTIDE SEQUENCE</scope>
    <source>
        <strain evidence="1">KM77-8</strain>
        <plasmid evidence="1">pKM77-8_2</plasmid>
    </source>
</reference>
<organism evidence="1">
    <name type="scientific">Streptomyces haneummycinicus</name>
    <dbReference type="NCBI Taxonomy" id="3074435"/>
    <lineage>
        <taxon>Bacteria</taxon>
        <taxon>Bacillati</taxon>
        <taxon>Actinomycetota</taxon>
        <taxon>Actinomycetes</taxon>
        <taxon>Kitasatosporales</taxon>
        <taxon>Streptomycetaceae</taxon>
        <taxon>Streptomyces</taxon>
    </lineage>
</organism>
<accession>A0AAT9I0S3</accession>
<proteinExistence type="predicted"/>
<dbReference type="AlphaFoldDB" id="A0AAT9I0S3"/>
<protein>
    <recommendedName>
        <fullName evidence="2">Helix-turn-helix domain-containing protein</fullName>
    </recommendedName>
</protein>
<name>A0AAT9I0S3_9ACTN</name>